<reference evidence="1" key="2">
    <citation type="submission" date="2021-08" db="EMBL/GenBank/DDBJ databases">
        <authorList>
            <person name="Tani A."/>
            <person name="Ola A."/>
            <person name="Ogura Y."/>
            <person name="Katsura K."/>
            <person name="Hayashi T."/>
        </authorList>
    </citation>
    <scope>NUCLEOTIDE SEQUENCE</scope>
    <source>
        <strain evidence="1">DSM 17168</strain>
    </source>
</reference>
<gene>
    <name evidence="1" type="ORF">GMJLKIPL_6390</name>
</gene>
<organism evidence="1 2">
    <name type="scientific">Methylobacterium isbiliense</name>
    <dbReference type="NCBI Taxonomy" id="315478"/>
    <lineage>
        <taxon>Bacteria</taxon>
        <taxon>Pseudomonadati</taxon>
        <taxon>Pseudomonadota</taxon>
        <taxon>Alphaproteobacteria</taxon>
        <taxon>Hyphomicrobiales</taxon>
        <taxon>Methylobacteriaceae</taxon>
        <taxon>Methylobacterium</taxon>
    </lineage>
</organism>
<name>A0ABQ4SQ66_9HYPH</name>
<sequence>MLRRDFIGASGALLVGAGLVSGRTKAAAIPEASRMAEATTQAPLIPSSGPDYNPVVTLNGWTCRGA</sequence>
<proteinExistence type="predicted"/>
<accession>A0ABQ4SQ66</accession>
<reference evidence="1" key="1">
    <citation type="journal article" date="2021" name="Front. Microbiol.">
        <title>Comprehensive Comparative Genomics and Phenotyping of Methylobacterium Species.</title>
        <authorList>
            <person name="Alessa O."/>
            <person name="Ogura Y."/>
            <person name="Fujitani Y."/>
            <person name="Takami H."/>
            <person name="Hayashi T."/>
            <person name="Sahin N."/>
            <person name="Tani A."/>
        </authorList>
    </citation>
    <scope>NUCLEOTIDE SEQUENCE</scope>
    <source>
        <strain evidence="1">DSM 17168</strain>
    </source>
</reference>
<dbReference type="EMBL" id="BPQQ01000121">
    <property type="protein sequence ID" value="GJE04426.1"/>
    <property type="molecule type" value="Genomic_DNA"/>
</dbReference>
<comment type="caution">
    <text evidence="1">The sequence shown here is derived from an EMBL/GenBank/DDBJ whole genome shotgun (WGS) entry which is preliminary data.</text>
</comment>
<evidence type="ECO:0000313" key="1">
    <source>
        <dbReference type="EMBL" id="GJE04426.1"/>
    </source>
</evidence>
<evidence type="ECO:0000313" key="2">
    <source>
        <dbReference type="Proteomes" id="UP001055153"/>
    </source>
</evidence>
<dbReference type="Proteomes" id="UP001055153">
    <property type="component" value="Unassembled WGS sequence"/>
</dbReference>
<keyword evidence="2" id="KW-1185">Reference proteome</keyword>
<protein>
    <submittedName>
        <fullName evidence="1">Uncharacterized protein</fullName>
    </submittedName>
</protein>